<evidence type="ECO:0000313" key="2">
    <source>
        <dbReference type="EMBL" id="GFY50725.1"/>
    </source>
</evidence>
<dbReference type="AlphaFoldDB" id="A0A8X6XDK7"/>
<feature type="region of interest" description="Disordered" evidence="1">
    <location>
        <begin position="93"/>
        <end position="135"/>
    </location>
</feature>
<protein>
    <submittedName>
        <fullName evidence="2">Uncharacterized protein</fullName>
    </submittedName>
</protein>
<evidence type="ECO:0000313" key="3">
    <source>
        <dbReference type="Proteomes" id="UP000886998"/>
    </source>
</evidence>
<dbReference type="OrthoDB" id="6453086at2759"/>
<proteinExistence type="predicted"/>
<keyword evidence="3" id="KW-1185">Reference proteome</keyword>
<dbReference type="EMBL" id="BMAV01007661">
    <property type="protein sequence ID" value="GFY50725.1"/>
    <property type="molecule type" value="Genomic_DNA"/>
</dbReference>
<gene>
    <name evidence="2" type="ORF">TNIN_111651</name>
</gene>
<comment type="caution">
    <text evidence="2">The sequence shown here is derived from an EMBL/GenBank/DDBJ whole genome shotgun (WGS) entry which is preliminary data.</text>
</comment>
<feature type="compositionally biased region" description="Polar residues" evidence="1">
    <location>
        <begin position="94"/>
        <end position="115"/>
    </location>
</feature>
<evidence type="ECO:0000256" key="1">
    <source>
        <dbReference type="SAM" id="MobiDB-lite"/>
    </source>
</evidence>
<accession>A0A8X6XDK7</accession>
<sequence>MTTKLIPSLEEMALLKVAVTIYSKLQVKKSEKGVRRVLSGTPDDELPIIKEAVPMLEIPKCFQDKLKNIITLLSFERYRHRVEKRLRIERKYSQGEQMASSSKGSAVVRRTSNGKNSRKLRKYSGTREQFKPGGTRLLLLPDTPYVS</sequence>
<organism evidence="2 3">
    <name type="scientific">Trichonephila inaurata madagascariensis</name>
    <dbReference type="NCBI Taxonomy" id="2747483"/>
    <lineage>
        <taxon>Eukaryota</taxon>
        <taxon>Metazoa</taxon>
        <taxon>Ecdysozoa</taxon>
        <taxon>Arthropoda</taxon>
        <taxon>Chelicerata</taxon>
        <taxon>Arachnida</taxon>
        <taxon>Araneae</taxon>
        <taxon>Araneomorphae</taxon>
        <taxon>Entelegynae</taxon>
        <taxon>Araneoidea</taxon>
        <taxon>Nephilidae</taxon>
        <taxon>Trichonephila</taxon>
        <taxon>Trichonephila inaurata</taxon>
    </lineage>
</organism>
<reference evidence="2" key="1">
    <citation type="submission" date="2020-08" db="EMBL/GenBank/DDBJ databases">
        <title>Multicomponent nature underlies the extraordinary mechanical properties of spider dragline silk.</title>
        <authorList>
            <person name="Kono N."/>
            <person name="Nakamura H."/>
            <person name="Mori M."/>
            <person name="Yoshida Y."/>
            <person name="Ohtoshi R."/>
            <person name="Malay A.D."/>
            <person name="Moran D.A.P."/>
            <person name="Tomita M."/>
            <person name="Numata K."/>
            <person name="Arakawa K."/>
        </authorList>
    </citation>
    <scope>NUCLEOTIDE SEQUENCE</scope>
</reference>
<name>A0A8X6XDK7_9ARAC</name>
<dbReference type="Proteomes" id="UP000886998">
    <property type="component" value="Unassembled WGS sequence"/>
</dbReference>